<dbReference type="InterPro" id="IPR035965">
    <property type="entry name" value="PAS-like_dom_sf"/>
</dbReference>
<dbReference type="GO" id="GO:0007234">
    <property type="term" value="P:osmosensory signaling via phosphorelay pathway"/>
    <property type="evidence" value="ECO:0007669"/>
    <property type="project" value="TreeGrafter"/>
</dbReference>
<evidence type="ECO:0000256" key="1">
    <source>
        <dbReference type="ARBA" id="ARBA00000085"/>
    </source>
</evidence>
<evidence type="ECO:0000256" key="2">
    <source>
        <dbReference type="ARBA" id="ARBA00012438"/>
    </source>
</evidence>
<protein>
    <recommendedName>
        <fullName evidence="2">histidine kinase</fullName>
        <ecNumber evidence="2">2.7.13.3</ecNumber>
    </recommendedName>
</protein>
<dbReference type="SUPFAM" id="SSF55874">
    <property type="entry name" value="ATPase domain of HSP90 chaperone/DNA topoisomerase II/histidine kinase"/>
    <property type="match status" value="1"/>
</dbReference>
<reference evidence="7 8" key="1">
    <citation type="submission" date="2014-03" db="EMBL/GenBank/DDBJ databases">
        <title>Draft genome sequence of Deinococcus phoenicis 1P10ME.</title>
        <authorList>
            <person name="Stepanov V.G."/>
            <person name="Vaishampayan P."/>
            <person name="Venkateswaran K."/>
            <person name="Fox G.E."/>
        </authorList>
    </citation>
    <scope>NUCLEOTIDE SEQUENCE [LARGE SCALE GENOMIC DNA]</scope>
    <source>
        <strain evidence="7 8">1P10ME</strain>
    </source>
</reference>
<comment type="catalytic activity">
    <reaction evidence="1">
        <text>ATP + protein L-histidine = ADP + protein N-phospho-L-histidine.</text>
        <dbReference type="EC" id="2.7.13.3"/>
    </reaction>
</comment>
<dbReference type="GO" id="GO:0004673">
    <property type="term" value="F:protein histidine kinase activity"/>
    <property type="evidence" value="ECO:0007669"/>
    <property type="project" value="UniProtKB-EC"/>
</dbReference>
<dbReference type="SMART" id="SM00065">
    <property type="entry name" value="GAF"/>
    <property type="match status" value="2"/>
</dbReference>
<dbReference type="Pfam" id="PF02518">
    <property type="entry name" value="HATPase_c"/>
    <property type="match status" value="1"/>
</dbReference>
<dbReference type="Proteomes" id="UP000020492">
    <property type="component" value="Unassembled WGS sequence"/>
</dbReference>
<comment type="caution">
    <text evidence="7">The sequence shown here is derived from an EMBL/GenBank/DDBJ whole genome shotgun (WGS) entry which is preliminary data.</text>
</comment>
<dbReference type="GO" id="GO:0000156">
    <property type="term" value="F:phosphorelay response regulator activity"/>
    <property type="evidence" value="ECO:0007669"/>
    <property type="project" value="TreeGrafter"/>
</dbReference>
<dbReference type="eggNOG" id="COG2205">
    <property type="taxonomic scope" value="Bacteria"/>
</dbReference>
<evidence type="ECO:0000256" key="4">
    <source>
        <dbReference type="ARBA" id="ARBA00022777"/>
    </source>
</evidence>
<dbReference type="EMBL" id="JHAC01000026">
    <property type="protein sequence ID" value="EYB68110.1"/>
    <property type="molecule type" value="Genomic_DNA"/>
</dbReference>
<dbReference type="OrthoDB" id="7991996at2"/>
<gene>
    <name evidence="7" type="ORF">DEIPH_ctg026orf0002</name>
</gene>
<evidence type="ECO:0000313" key="8">
    <source>
        <dbReference type="Proteomes" id="UP000020492"/>
    </source>
</evidence>
<keyword evidence="5" id="KW-0175">Coiled coil</keyword>
<dbReference type="InterPro" id="IPR050351">
    <property type="entry name" value="BphY/WalK/GraS-like"/>
</dbReference>
<name>A0A016QPR1_9DEIO</name>
<dbReference type="SMART" id="SM00387">
    <property type="entry name" value="HATPase_c"/>
    <property type="match status" value="1"/>
</dbReference>
<dbReference type="GO" id="GO:0030295">
    <property type="term" value="F:protein kinase activator activity"/>
    <property type="evidence" value="ECO:0007669"/>
    <property type="project" value="TreeGrafter"/>
</dbReference>
<dbReference type="Pfam" id="PF08448">
    <property type="entry name" value="PAS_4"/>
    <property type="match status" value="1"/>
</dbReference>
<dbReference type="Gene3D" id="3.30.450.20">
    <property type="entry name" value="PAS domain"/>
    <property type="match status" value="1"/>
</dbReference>
<dbReference type="eggNOG" id="COG4251">
    <property type="taxonomic scope" value="Bacteria"/>
</dbReference>
<dbReference type="RefSeq" id="WP_034356915.1">
    <property type="nucleotide sequence ID" value="NZ_JHAC01000026.1"/>
</dbReference>
<accession>A0A016QPR1</accession>
<dbReference type="PATRIC" id="fig|1476583.3.peg.1748"/>
<dbReference type="STRING" id="1476583.DEIPH_ctg026orf0002"/>
<dbReference type="AlphaFoldDB" id="A0A016QPR1"/>
<dbReference type="Gene3D" id="3.30.450.40">
    <property type="match status" value="3"/>
</dbReference>
<dbReference type="InterPro" id="IPR005467">
    <property type="entry name" value="His_kinase_dom"/>
</dbReference>
<keyword evidence="8" id="KW-1185">Reference proteome</keyword>
<dbReference type="PANTHER" id="PTHR42878:SF14">
    <property type="entry name" value="OSMOLARITY TWO-COMPONENT SYSTEM PROTEIN SSK1"/>
    <property type="match status" value="1"/>
</dbReference>
<evidence type="ECO:0000313" key="7">
    <source>
        <dbReference type="EMBL" id="EYB68110.1"/>
    </source>
</evidence>
<dbReference type="SUPFAM" id="SSF55785">
    <property type="entry name" value="PYP-like sensor domain (PAS domain)"/>
    <property type="match status" value="1"/>
</dbReference>
<keyword evidence="4" id="KW-0418">Kinase</keyword>
<proteinExistence type="predicted"/>
<keyword evidence="3" id="KW-0808">Transferase</keyword>
<evidence type="ECO:0000256" key="5">
    <source>
        <dbReference type="SAM" id="Coils"/>
    </source>
</evidence>
<evidence type="ECO:0000259" key="6">
    <source>
        <dbReference type="PROSITE" id="PS50109"/>
    </source>
</evidence>
<dbReference type="Gene3D" id="3.30.565.10">
    <property type="entry name" value="Histidine kinase-like ATPase, C-terminal domain"/>
    <property type="match status" value="1"/>
</dbReference>
<sequence length="1031" mass="114180">MDSPPAPLTMRARVAAFDWSRTPLGPRDAWPQSLRTVVDLVLSSAISTSVLWGDDLIQIYNDAYARVLGPRHPDALGQPVLEVWPETRAVIEPLYTGVRRGETFSFENQRYVLERSGFPEETYFTYCYSPIRDDHAEVGGVLVTGVETTAQVLGARRAEVRLDSSTRLAGAATVADLRHLVETTEPVPDLPFVELYLRGDEAFPDTLLPVLRSGEPLRLNWPAEGEAPRLALALLVDGVEQGEPSGVLVLGLNPQVALDEAYRGFLTEYAQQVGAALVRVRSSEQARLTRKLEEERAVLAAFVAFTEAVGTENDVLALVRRAMQVLGEVGAADTFSYFEREGDHWKFRVWSEDVRQEVLDANAALSDTPLIADALRSRQAVFRDGWDPEREGVRNTEEYGTAVLYPLLVGGEVHSLFGGGSRDRQQWRERDRALFRAVGRGLTLALERAEQVRRLDEERAALDAYTAFTEAVGTETDIHVLARKAVDVLLARYPGGTAVYYEPEGHLWRARVWSDDLRPDLLELLRSGLPGTTPFIAQAVREQRGVFTDQWDPEQQAVEHTGEYRRSGHIPIVLGGEVRGLLGLASREQQHWTGRDRTLFGAVARGLTLALERAEQTLQLDQEREALEAFARFTELTAGTNDVDALAQRAAELLQTTLNVRSAVYFERGEGLWKARYVSGSVAPELESRLYAGLPDSAPSFALTAERREPMFFEPWDAAAEGLPEGAAYGAVARYPLFPPDHPVGILGMASTDAPTWTEREKAVFRAVGDSFRLALERAASIQQIERQRERLSDLNAELGNLIIRTAHNLEEPARRLGDLLDPGRPLDPQALAGLSPYDPAALHDEVTRLRSVAQDLRQLARLEQQDVTKELLSLGELFGEVRAEVSATARGAQMHWRIEPLPIVRGDRALLHQALEVLMTFTLSETRGARYVTVSSREVEGEVQVTVEDDGLGLTGEEAATLFDLTVRTDQAVPLLEGSGLVQVRRILAGHGGWAWAEAQRTSGKVVLAFPRDEAVNELEALFRQHKPGM</sequence>
<dbReference type="Pfam" id="PF13185">
    <property type="entry name" value="GAF_2"/>
    <property type="match status" value="2"/>
</dbReference>
<dbReference type="InterPro" id="IPR029016">
    <property type="entry name" value="GAF-like_dom_sf"/>
</dbReference>
<dbReference type="InterPro" id="IPR003594">
    <property type="entry name" value="HATPase_dom"/>
</dbReference>
<feature type="domain" description="Histidine kinase" evidence="6">
    <location>
        <begin position="805"/>
        <end position="1015"/>
    </location>
</feature>
<dbReference type="InterPro" id="IPR003018">
    <property type="entry name" value="GAF"/>
</dbReference>
<dbReference type="PROSITE" id="PS50109">
    <property type="entry name" value="HIS_KIN"/>
    <property type="match status" value="1"/>
</dbReference>
<organism evidence="7 8">
    <name type="scientific">Deinococcus phoenicis</name>
    <dbReference type="NCBI Taxonomy" id="1476583"/>
    <lineage>
        <taxon>Bacteria</taxon>
        <taxon>Thermotogati</taxon>
        <taxon>Deinococcota</taxon>
        <taxon>Deinococci</taxon>
        <taxon>Deinococcales</taxon>
        <taxon>Deinococcaceae</taxon>
        <taxon>Deinococcus</taxon>
    </lineage>
</organism>
<dbReference type="SUPFAM" id="SSF55781">
    <property type="entry name" value="GAF domain-like"/>
    <property type="match status" value="3"/>
</dbReference>
<evidence type="ECO:0000256" key="3">
    <source>
        <dbReference type="ARBA" id="ARBA00022679"/>
    </source>
</evidence>
<feature type="coiled-coil region" evidence="5">
    <location>
        <begin position="778"/>
        <end position="805"/>
    </location>
</feature>
<dbReference type="InterPro" id="IPR013656">
    <property type="entry name" value="PAS_4"/>
</dbReference>
<dbReference type="EC" id="2.7.13.3" evidence="2"/>
<dbReference type="PANTHER" id="PTHR42878">
    <property type="entry name" value="TWO-COMPONENT HISTIDINE KINASE"/>
    <property type="match status" value="1"/>
</dbReference>
<dbReference type="InterPro" id="IPR036890">
    <property type="entry name" value="HATPase_C_sf"/>
</dbReference>